<evidence type="ECO:0000256" key="5">
    <source>
        <dbReference type="ARBA" id="ARBA00022729"/>
    </source>
</evidence>
<evidence type="ECO:0000256" key="1">
    <source>
        <dbReference type="ARBA" id="ARBA00004613"/>
    </source>
</evidence>
<feature type="signal peptide" evidence="9">
    <location>
        <begin position="1"/>
        <end position="20"/>
    </location>
</feature>
<dbReference type="InterPro" id="IPR003087">
    <property type="entry name" value="LCN2/LCN12"/>
</dbReference>
<keyword evidence="5 9" id="KW-0732">Signal</keyword>
<dbReference type="GO" id="GO:0009615">
    <property type="term" value="P:response to virus"/>
    <property type="evidence" value="ECO:0007669"/>
    <property type="project" value="Ensembl"/>
</dbReference>
<dbReference type="InterPro" id="IPR022272">
    <property type="entry name" value="Lipocalin_CS"/>
</dbReference>
<dbReference type="GO" id="GO:0042802">
    <property type="term" value="F:identical protein binding"/>
    <property type="evidence" value="ECO:0007669"/>
    <property type="project" value="Ensembl"/>
</dbReference>
<dbReference type="GO" id="GO:0042742">
    <property type="term" value="P:defense response to bacterium"/>
    <property type="evidence" value="ECO:0007669"/>
    <property type="project" value="Ensembl"/>
</dbReference>
<dbReference type="Ensembl" id="ENSJJAT00000019382.1">
    <property type="protein sequence ID" value="ENSJJAP00000012898.1"/>
    <property type="gene ID" value="ENSJJAG00000015814.1"/>
</dbReference>
<dbReference type="OMA" id="IDKCIDD"/>
<evidence type="ECO:0000259" key="10">
    <source>
        <dbReference type="Pfam" id="PF00061"/>
    </source>
</evidence>
<evidence type="ECO:0000256" key="2">
    <source>
        <dbReference type="ARBA" id="ARBA00006889"/>
    </source>
</evidence>
<dbReference type="PRINTS" id="PR00179">
    <property type="entry name" value="LIPOCALIN"/>
</dbReference>
<dbReference type="PROSITE" id="PS00213">
    <property type="entry name" value="LIPOCALIN"/>
    <property type="match status" value="1"/>
</dbReference>
<dbReference type="GO" id="GO:0015891">
    <property type="term" value="P:siderophore transport"/>
    <property type="evidence" value="ECO:0007669"/>
    <property type="project" value="Ensembl"/>
</dbReference>
<keyword evidence="6" id="KW-1015">Disulfide bond</keyword>
<dbReference type="InterPro" id="IPR000566">
    <property type="entry name" value="Lipocln_cytosolic_FA-bd_dom"/>
</dbReference>
<feature type="domain" description="Lipocalin/cytosolic fatty-acid binding" evidence="10">
    <location>
        <begin position="48"/>
        <end position="188"/>
    </location>
</feature>
<dbReference type="InterPro" id="IPR002345">
    <property type="entry name" value="Lipocalin"/>
</dbReference>
<dbReference type="GO" id="GO:0120162">
    <property type="term" value="P:positive regulation of cold-induced thermogenesis"/>
    <property type="evidence" value="ECO:0007669"/>
    <property type="project" value="Ensembl"/>
</dbReference>
<proteinExistence type="inferred from homology"/>
<evidence type="ECO:0000256" key="9">
    <source>
        <dbReference type="SAM" id="SignalP"/>
    </source>
</evidence>
<dbReference type="Proteomes" id="UP000694385">
    <property type="component" value="Unassembled WGS sequence"/>
</dbReference>
<dbReference type="GO" id="GO:0005506">
    <property type="term" value="F:iron ion binding"/>
    <property type="evidence" value="ECO:0007669"/>
    <property type="project" value="Ensembl"/>
</dbReference>
<evidence type="ECO:0000313" key="12">
    <source>
        <dbReference type="Proteomes" id="UP000694385"/>
    </source>
</evidence>
<dbReference type="SUPFAM" id="SSF50814">
    <property type="entry name" value="Lipocalins"/>
    <property type="match status" value="1"/>
</dbReference>
<dbReference type="GO" id="GO:0140315">
    <property type="term" value="F:iron ion sequestering activity"/>
    <property type="evidence" value="ECO:0007669"/>
    <property type="project" value="Ensembl"/>
</dbReference>
<sequence length="199" mass="22772">MTLGILWLALTLLGALQTQAQGSAPNLIPAPSLLRVPLQPNFNFDQFQGKWYVVGLAGNAVQKEEQGRFKMYSTTYELKKDHSYNVTSTLLRDQHCDHWIRTFVPSSSSGQFSLGNIHSYPQVQHYTVKVAATNYNQFAIVFFKKTSGNKEYFKTTLYGRTKELPRELKERFVRFAKSLGLTDDHIIFSEPIDQCIDNR</sequence>
<comment type="subcellular location">
    <subcellularLocation>
        <location evidence="1">Secreted</location>
    </subcellularLocation>
</comment>
<dbReference type="Pfam" id="PF00061">
    <property type="entry name" value="Lipocalin"/>
    <property type="match status" value="1"/>
</dbReference>
<dbReference type="PANTHER" id="PTHR11430:SF13">
    <property type="entry name" value="NEUTROPHIL GELATINASE-ASSOCIATED LIPOCALIN"/>
    <property type="match status" value="1"/>
</dbReference>
<evidence type="ECO:0000256" key="4">
    <source>
        <dbReference type="ARBA" id="ARBA00022525"/>
    </source>
</evidence>
<evidence type="ECO:0000313" key="11">
    <source>
        <dbReference type="Ensembl" id="ENSJJAP00000012898.1"/>
    </source>
</evidence>
<keyword evidence="4" id="KW-0964">Secreted</keyword>
<reference evidence="11" key="1">
    <citation type="submission" date="2025-08" db="UniProtKB">
        <authorList>
            <consortium name="Ensembl"/>
        </authorList>
    </citation>
    <scope>IDENTIFICATION</scope>
</reference>
<reference evidence="11" key="2">
    <citation type="submission" date="2025-09" db="UniProtKB">
        <authorList>
            <consortium name="Ensembl"/>
        </authorList>
    </citation>
    <scope>IDENTIFICATION</scope>
</reference>
<dbReference type="PANTHER" id="PTHR11430">
    <property type="entry name" value="LIPOCALIN"/>
    <property type="match status" value="1"/>
</dbReference>
<gene>
    <name evidence="11" type="primary">Lcn2</name>
</gene>
<dbReference type="InterPro" id="IPR012674">
    <property type="entry name" value="Calycin"/>
</dbReference>
<dbReference type="AlphaFoldDB" id="A0A8C5P006"/>
<name>A0A8C5P006_JACJA</name>
<dbReference type="Gene3D" id="2.40.128.20">
    <property type="match status" value="1"/>
</dbReference>
<dbReference type="GO" id="GO:0097192">
    <property type="term" value="P:extrinsic apoptotic signaling pathway in absence of ligand"/>
    <property type="evidence" value="ECO:0007669"/>
    <property type="project" value="Ensembl"/>
</dbReference>
<dbReference type="GO" id="GO:1903981">
    <property type="term" value="F:enterobactin binding"/>
    <property type="evidence" value="ECO:0007669"/>
    <property type="project" value="Ensembl"/>
</dbReference>
<evidence type="ECO:0000256" key="6">
    <source>
        <dbReference type="ARBA" id="ARBA00023157"/>
    </source>
</evidence>
<keyword evidence="3" id="KW-0813">Transport</keyword>
<dbReference type="GO" id="GO:0009410">
    <property type="term" value="P:response to xenobiotic stimulus"/>
    <property type="evidence" value="ECO:0007669"/>
    <property type="project" value="Ensembl"/>
</dbReference>
<comment type="similarity">
    <text evidence="2 8">Belongs to the calycin superfamily. Lipocalin family.</text>
</comment>
<evidence type="ECO:0000256" key="7">
    <source>
        <dbReference type="ARBA" id="ARBA00023180"/>
    </source>
</evidence>
<accession>A0A8C5P006</accession>
<evidence type="ECO:0000256" key="3">
    <source>
        <dbReference type="ARBA" id="ARBA00022448"/>
    </source>
</evidence>
<organism evidence="11 12">
    <name type="scientific">Jaculus jaculus</name>
    <name type="common">Lesser Egyptian jerboa</name>
    <dbReference type="NCBI Taxonomy" id="51337"/>
    <lineage>
        <taxon>Eukaryota</taxon>
        <taxon>Metazoa</taxon>
        <taxon>Chordata</taxon>
        <taxon>Craniata</taxon>
        <taxon>Vertebrata</taxon>
        <taxon>Euteleostomi</taxon>
        <taxon>Mammalia</taxon>
        <taxon>Eutheria</taxon>
        <taxon>Euarchontoglires</taxon>
        <taxon>Glires</taxon>
        <taxon>Rodentia</taxon>
        <taxon>Myomorpha</taxon>
        <taxon>Dipodoidea</taxon>
        <taxon>Dipodidae</taxon>
        <taxon>Dipodinae</taxon>
        <taxon>Jaculus</taxon>
    </lineage>
</organism>
<protein>
    <submittedName>
        <fullName evidence="11">Lipocalin 2</fullName>
    </submittedName>
</protein>
<dbReference type="PRINTS" id="PR01275">
    <property type="entry name" value="NGELATINASE"/>
</dbReference>
<dbReference type="GeneTree" id="ENSGT01050000244868"/>
<dbReference type="GO" id="GO:0045087">
    <property type="term" value="P:innate immune response"/>
    <property type="evidence" value="ECO:0007669"/>
    <property type="project" value="Ensembl"/>
</dbReference>
<evidence type="ECO:0000256" key="8">
    <source>
        <dbReference type="RuleBase" id="RU003695"/>
    </source>
</evidence>
<keyword evidence="12" id="KW-1185">Reference proteome</keyword>
<keyword evidence="7" id="KW-0325">Glycoprotein</keyword>
<dbReference type="GO" id="GO:0005615">
    <property type="term" value="C:extracellular space"/>
    <property type="evidence" value="ECO:0007669"/>
    <property type="project" value="Ensembl"/>
</dbReference>
<dbReference type="CDD" id="cd19457">
    <property type="entry name" value="lipocalin_2-like"/>
    <property type="match status" value="1"/>
</dbReference>
<feature type="chain" id="PRO_5034220913" evidence="9">
    <location>
        <begin position="21"/>
        <end position="199"/>
    </location>
</feature>